<gene>
    <name evidence="5" type="ORF">EIZ62_31795</name>
</gene>
<dbReference type="CDD" id="cd05233">
    <property type="entry name" value="SDR_c"/>
    <property type="match status" value="1"/>
</dbReference>
<evidence type="ECO:0000313" key="5">
    <source>
        <dbReference type="EMBL" id="QGV82329.1"/>
    </source>
</evidence>
<dbReference type="GO" id="GO:0016020">
    <property type="term" value="C:membrane"/>
    <property type="evidence" value="ECO:0007669"/>
    <property type="project" value="TreeGrafter"/>
</dbReference>
<dbReference type="InterPro" id="IPR020904">
    <property type="entry name" value="Sc_DH/Rdtase_CS"/>
</dbReference>
<proteinExistence type="inferred from homology"/>
<feature type="domain" description="Ketoreductase" evidence="4">
    <location>
        <begin position="10"/>
        <end position="189"/>
    </location>
</feature>
<dbReference type="PANTHER" id="PTHR44196:SF1">
    <property type="entry name" value="DEHYDROGENASE_REDUCTASE SDR FAMILY MEMBER 7B"/>
    <property type="match status" value="1"/>
</dbReference>
<dbReference type="EMBL" id="CP034279">
    <property type="protein sequence ID" value="QGV82329.1"/>
    <property type="molecule type" value="Genomic_DNA"/>
</dbReference>
<name>A0A6I6FRV6_9ACTN</name>
<dbReference type="RefSeq" id="WP_156696070.1">
    <property type="nucleotide sequence ID" value="NZ_CP034279.1"/>
</dbReference>
<reference evidence="5 6" key="1">
    <citation type="submission" date="2018-12" db="EMBL/GenBank/DDBJ databases">
        <title>Complete genome sequence of Streptomyces ficellus NRRL8067, the producer of ficellomycin, feldamycin and nojirimycin.</title>
        <authorList>
            <person name="Zhang H."/>
            <person name="Yue R."/>
            <person name="Liu Y."/>
            <person name="Li M."/>
            <person name="Mu H."/>
            <person name="Zhang J."/>
        </authorList>
    </citation>
    <scope>NUCLEOTIDE SEQUENCE [LARGE SCALE GENOMIC DNA]</scope>
    <source>
        <strain evidence="5 6">NRRL 8067</strain>
    </source>
</reference>
<protein>
    <submittedName>
        <fullName evidence="5">SDR family oxidoreductase</fullName>
    </submittedName>
</protein>
<dbReference type="InterPro" id="IPR002347">
    <property type="entry name" value="SDR_fam"/>
</dbReference>
<keyword evidence="6" id="KW-1185">Reference proteome</keyword>
<dbReference type="PANTHER" id="PTHR44196">
    <property type="entry name" value="DEHYDROGENASE/REDUCTASE SDR FAMILY MEMBER 7B"/>
    <property type="match status" value="1"/>
</dbReference>
<dbReference type="KEGG" id="sfic:EIZ62_31795"/>
<dbReference type="Pfam" id="PF00106">
    <property type="entry name" value="adh_short"/>
    <property type="match status" value="1"/>
</dbReference>
<dbReference type="NCBIfam" id="NF004526">
    <property type="entry name" value="PRK05872.1"/>
    <property type="match status" value="1"/>
</dbReference>
<evidence type="ECO:0000256" key="2">
    <source>
        <dbReference type="ARBA" id="ARBA00023002"/>
    </source>
</evidence>
<comment type="similarity">
    <text evidence="1 3">Belongs to the short-chain dehydrogenases/reductases (SDR) family.</text>
</comment>
<dbReference type="OrthoDB" id="3743899at2"/>
<dbReference type="GO" id="GO:0016491">
    <property type="term" value="F:oxidoreductase activity"/>
    <property type="evidence" value="ECO:0007669"/>
    <property type="project" value="UniProtKB-KW"/>
</dbReference>
<dbReference type="SUPFAM" id="SSF51735">
    <property type="entry name" value="NAD(P)-binding Rossmann-fold domains"/>
    <property type="match status" value="1"/>
</dbReference>
<organism evidence="5 6">
    <name type="scientific">Streptomyces ficellus</name>
    <dbReference type="NCBI Taxonomy" id="1977088"/>
    <lineage>
        <taxon>Bacteria</taxon>
        <taxon>Bacillati</taxon>
        <taxon>Actinomycetota</taxon>
        <taxon>Actinomycetes</taxon>
        <taxon>Kitasatosporales</taxon>
        <taxon>Streptomycetaceae</taxon>
        <taxon>Streptomyces</taxon>
    </lineage>
</organism>
<dbReference type="AlphaFoldDB" id="A0A6I6FRV6"/>
<keyword evidence="2" id="KW-0560">Oxidoreductase</keyword>
<evidence type="ECO:0000256" key="1">
    <source>
        <dbReference type="ARBA" id="ARBA00006484"/>
    </source>
</evidence>
<sequence>MGQSDALRGRTAVVTGAARGLGAALARELANRGMRVALLGLEAERLEKAARPLPVETRCYAVDVTDDEAMRRTAEAVTDDLGAPSVVIANAGVAEGGPFATSDAASWRRVIEVNLIGSAITARSFLPGLLASHGYFLQVASTAAFGSAPMMSAYCASKAGVESFAQSLRAELAHQRIGVGIAYVHWTDTDMIRDADRHTVLRELRAHMPPGARKTYPVQRVASWVAQGVDHKSATVYAPPWLRLVQPLRPLFPYAVTAVSRRALPRLARDSSVEPTGLLGVGGRADWHALRRHRSEHQ</sequence>
<dbReference type="Proteomes" id="UP000422572">
    <property type="component" value="Chromosome"/>
</dbReference>
<accession>A0A6I6FRV6</accession>
<dbReference type="InterPro" id="IPR036291">
    <property type="entry name" value="NAD(P)-bd_dom_sf"/>
</dbReference>
<dbReference type="PRINTS" id="PR00081">
    <property type="entry name" value="GDHRDH"/>
</dbReference>
<evidence type="ECO:0000256" key="3">
    <source>
        <dbReference type="RuleBase" id="RU000363"/>
    </source>
</evidence>
<dbReference type="InterPro" id="IPR057326">
    <property type="entry name" value="KR_dom"/>
</dbReference>
<dbReference type="SMART" id="SM00822">
    <property type="entry name" value="PKS_KR"/>
    <property type="match status" value="1"/>
</dbReference>
<dbReference type="PROSITE" id="PS00061">
    <property type="entry name" value="ADH_SHORT"/>
    <property type="match status" value="1"/>
</dbReference>
<dbReference type="Gene3D" id="3.40.50.720">
    <property type="entry name" value="NAD(P)-binding Rossmann-like Domain"/>
    <property type="match status" value="1"/>
</dbReference>
<dbReference type="PRINTS" id="PR00080">
    <property type="entry name" value="SDRFAMILY"/>
</dbReference>
<evidence type="ECO:0000313" key="6">
    <source>
        <dbReference type="Proteomes" id="UP000422572"/>
    </source>
</evidence>
<evidence type="ECO:0000259" key="4">
    <source>
        <dbReference type="SMART" id="SM00822"/>
    </source>
</evidence>